<accession>A0A9R0QB60</accession>
<feature type="domain" description="F-box protein AT5G49610-like beta-propeller" evidence="2">
    <location>
        <begin position="136"/>
        <end position="343"/>
    </location>
</feature>
<protein>
    <recommendedName>
        <fullName evidence="2">F-box protein AT5G49610-like beta-propeller domain-containing protein</fullName>
    </recommendedName>
</protein>
<proteinExistence type="predicted"/>
<organism evidence="3 4">
    <name type="scientific">Triticum turgidum subsp. durum</name>
    <name type="common">Durum wheat</name>
    <name type="synonym">Triticum durum</name>
    <dbReference type="NCBI Taxonomy" id="4567"/>
    <lineage>
        <taxon>Eukaryota</taxon>
        <taxon>Viridiplantae</taxon>
        <taxon>Streptophyta</taxon>
        <taxon>Embryophyta</taxon>
        <taxon>Tracheophyta</taxon>
        <taxon>Spermatophyta</taxon>
        <taxon>Magnoliopsida</taxon>
        <taxon>Liliopsida</taxon>
        <taxon>Poales</taxon>
        <taxon>Poaceae</taxon>
        <taxon>BOP clade</taxon>
        <taxon>Pooideae</taxon>
        <taxon>Triticodae</taxon>
        <taxon>Triticeae</taxon>
        <taxon>Triticinae</taxon>
        <taxon>Triticum</taxon>
    </lineage>
</organism>
<name>A0A9R0QB60_TRITD</name>
<feature type="region of interest" description="Disordered" evidence="1">
    <location>
        <begin position="1"/>
        <end position="36"/>
    </location>
</feature>
<evidence type="ECO:0000313" key="4">
    <source>
        <dbReference type="Proteomes" id="UP000324705"/>
    </source>
</evidence>
<gene>
    <name evidence="3" type="ORF">TRITD_1Av1G179980</name>
</gene>
<evidence type="ECO:0000313" key="3">
    <source>
        <dbReference type="EMBL" id="VAH08351.1"/>
    </source>
</evidence>
<dbReference type="Pfam" id="PF23635">
    <property type="entry name" value="Beta-prop_AT5G49610-like"/>
    <property type="match status" value="1"/>
</dbReference>
<dbReference type="PANTHER" id="PTHR32133:SF394">
    <property type="entry name" value="F-BOX DOMAIN-CONTAINING PROTEIN"/>
    <property type="match status" value="1"/>
</dbReference>
<feature type="compositionally biased region" description="Polar residues" evidence="1">
    <location>
        <begin position="8"/>
        <end position="20"/>
    </location>
</feature>
<dbReference type="PANTHER" id="PTHR32133">
    <property type="entry name" value="OS07G0120400 PROTEIN"/>
    <property type="match status" value="1"/>
</dbReference>
<dbReference type="EMBL" id="LT934111">
    <property type="protein sequence ID" value="VAH08351.1"/>
    <property type="molecule type" value="Genomic_DNA"/>
</dbReference>
<sequence length="433" mass="48447">MRRASRTFPHSSWSSPTRNPNSKKSSKIHSAAAARRHTPTMAAELVRELGEIEELVEEILIRLLKDESGNLLRSFLVCKPWRDLLAGDGFRRRYGDFHRTPPMLGFFHIWPEPCAEFIPTTDFVAPDLNPRHHYSVEDCRHGRVLLRYIDEDENIPLLVVWDPMTGSETLLGSLEKLGTGSWSASVLCAADNCRHGDCQSGPFRVVFVFLHHEEEVATACVYSSETGSWSSSAVTDVGTFEDEIHFSMPSVLAGDVLYFLLFRGQDVEGCSILKYDLGTSCLSEIHLSEEIQDAINSPILIASDDGRLGLADLFNFELSIWWREVDPDGVASWAERRDIDLETLLPTGDFKISPELVGSIEGTDIIFATTSLGTYEIDLKSLTSPLKMLSSWLNQDPNVKWTILPYVSFYYPPAVDGIVDEESSEDGHGNEEA</sequence>
<dbReference type="SUPFAM" id="SSF81383">
    <property type="entry name" value="F-box domain"/>
    <property type="match status" value="1"/>
</dbReference>
<dbReference type="Proteomes" id="UP000324705">
    <property type="component" value="Chromosome 1A"/>
</dbReference>
<dbReference type="OMA" id="FPHSSWS"/>
<dbReference type="Gramene" id="TRITD1Av1G179980.1">
    <property type="protein sequence ID" value="TRITD1Av1G179980.1"/>
    <property type="gene ID" value="TRITD1Av1G179980"/>
</dbReference>
<dbReference type="InterPro" id="IPR056594">
    <property type="entry name" value="AT5G49610-like_b-prop"/>
</dbReference>
<evidence type="ECO:0000259" key="2">
    <source>
        <dbReference type="Pfam" id="PF23635"/>
    </source>
</evidence>
<reference evidence="3 4" key="1">
    <citation type="submission" date="2017-09" db="EMBL/GenBank/DDBJ databases">
        <authorList>
            <consortium name="International Durum Wheat Genome Sequencing Consortium (IDWGSC)"/>
            <person name="Milanesi L."/>
        </authorList>
    </citation>
    <scope>NUCLEOTIDE SEQUENCE [LARGE SCALE GENOMIC DNA]</scope>
    <source>
        <strain evidence="4">cv. Svevo</strain>
    </source>
</reference>
<dbReference type="AlphaFoldDB" id="A0A9R0QB60"/>
<evidence type="ECO:0000256" key="1">
    <source>
        <dbReference type="SAM" id="MobiDB-lite"/>
    </source>
</evidence>
<dbReference type="InterPro" id="IPR036047">
    <property type="entry name" value="F-box-like_dom_sf"/>
</dbReference>
<keyword evidence="4" id="KW-1185">Reference proteome</keyword>